<dbReference type="Gene3D" id="3.90.1590.10">
    <property type="entry name" value="glutathione-dependent formaldehyde- activating enzyme (gfa)"/>
    <property type="match status" value="2"/>
</dbReference>
<feature type="domain" description="CENP-V/GFA" evidence="5">
    <location>
        <begin position="219"/>
        <end position="361"/>
    </location>
</feature>
<dbReference type="InterPro" id="IPR011057">
    <property type="entry name" value="Mss4-like_sf"/>
</dbReference>
<dbReference type="Proteomes" id="UP000054302">
    <property type="component" value="Unassembled WGS sequence"/>
</dbReference>
<keyword evidence="4" id="KW-0456">Lyase</keyword>
<dbReference type="Pfam" id="PF04828">
    <property type="entry name" value="GFA"/>
    <property type="match status" value="2"/>
</dbReference>
<dbReference type="InterPro" id="IPR006913">
    <property type="entry name" value="CENP-V/GFA"/>
</dbReference>
<accession>A0A0D1ZKU2</accession>
<evidence type="ECO:0000256" key="1">
    <source>
        <dbReference type="ARBA" id="ARBA00005495"/>
    </source>
</evidence>
<protein>
    <recommendedName>
        <fullName evidence="5">CENP-V/GFA domain-containing protein</fullName>
    </recommendedName>
</protein>
<dbReference type="GO" id="GO:0016846">
    <property type="term" value="F:carbon-sulfur lyase activity"/>
    <property type="evidence" value="ECO:0007669"/>
    <property type="project" value="InterPro"/>
</dbReference>
<reference evidence="6 7" key="1">
    <citation type="submission" date="2015-01" db="EMBL/GenBank/DDBJ databases">
        <title>The Genome Sequence of Exophiala mesophila CBS40295.</title>
        <authorList>
            <consortium name="The Broad Institute Genomics Platform"/>
            <person name="Cuomo C."/>
            <person name="de Hoog S."/>
            <person name="Gorbushina A."/>
            <person name="Stielow B."/>
            <person name="Teixiera M."/>
            <person name="Abouelleil A."/>
            <person name="Chapman S.B."/>
            <person name="Priest M."/>
            <person name="Young S.K."/>
            <person name="Wortman J."/>
            <person name="Nusbaum C."/>
            <person name="Birren B."/>
        </authorList>
    </citation>
    <scope>NUCLEOTIDE SEQUENCE [LARGE SCALE GENOMIC DNA]</scope>
    <source>
        <strain evidence="6 7">CBS 40295</strain>
    </source>
</reference>
<keyword evidence="2" id="KW-0479">Metal-binding</keyword>
<dbReference type="HOGENOM" id="CLU_038839_0_0_1"/>
<dbReference type="STRING" id="212818.A0A0D1ZKU2"/>
<evidence type="ECO:0000313" key="6">
    <source>
        <dbReference type="EMBL" id="KIV95272.1"/>
    </source>
</evidence>
<dbReference type="VEuPathDB" id="FungiDB:PV10_02945"/>
<dbReference type="PROSITE" id="PS51891">
    <property type="entry name" value="CENP_V_GFA"/>
    <property type="match status" value="1"/>
</dbReference>
<dbReference type="OMA" id="KELDGWC"/>
<comment type="similarity">
    <text evidence="1">Belongs to the Gfa family.</text>
</comment>
<evidence type="ECO:0000259" key="5">
    <source>
        <dbReference type="PROSITE" id="PS51891"/>
    </source>
</evidence>
<dbReference type="RefSeq" id="XP_016226846.1">
    <property type="nucleotide sequence ID" value="XM_016367328.1"/>
</dbReference>
<evidence type="ECO:0000256" key="4">
    <source>
        <dbReference type="ARBA" id="ARBA00023239"/>
    </source>
</evidence>
<keyword evidence="7" id="KW-1185">Reference proteome</keyword>
<dbReference type="SUPFAM" id="SSF51316">
    <property type="entry name" value="Mss4-like"/>
    <property type="match status" value="2"/>
</dbReference>
<name>A0A0D1ZKU2_EXOME</name>
<evidence type="ECO:0000256" key="3">
    <source>
        <dbReference type="ARBA" id="ARBA00022833"/>
    </source>
</evidence>
<gene>
    <name evidence="6" type="ORF">PV10_02945</name>
</gene>
<dbReference type="OrthoDB" id="5422068at2759"/>
<dbReference type="AlphaFoldDB" id="A0A0D1ZKU2"/>
<keyword evidence="3" id="KW-0862">Zinc</keyword>
<dbReference type="GO" id="GO:0046872">
    <property type="term" value="F:metal ion binding"/>
    <property type="evidence" value="ECO:0007669"/>
    <property type="project" value="UniProtKB-KW"/>
</dbReference>
<proteinExistence type="inferred from homology"/>
<organism evidence="6 7">
    <name type="scientific">Exophiala mesophila</name>
    <name type="common">Black yeast-like fungus</name>
    <dbReference type="NCBI Taxonomy" id="212818"/>
    <lineage>
        <taxon>Eukaryota</taxon>
        <taxon>Fungi</taxon>
        <taxon>Dikarya</taxon>
        <taxon>Ascomycota</taxon>
        <taxon>Pezizomycotina</taxon>
        <taxon>Eurotiomycetes</taxon>
        <taxon>Chaetothyriomycetidae</taxon>
        <taxon>Chaetothyriales</taxon>
        <taxon>Herpotrichiellaceae</taxon>
        <taxon>Exophiala</taxon>
    </lineage>
</organism>
<dbReference type="PANTHER" id="PTHR33337">
    <property type="entry name" value="GFA DOMAIN-CONTAINING PROTEIN"/>
    <property type="match status" value="1"/>
</dbReference>
<dbReference type="PANTHER" id="PTHR33337:SF31">
    <property type="entry name" value="DUF636 DOMAIN PROTEIN (AFU_ORTHOLOGUE AFUA_2G12650)"/>
    <property type="match status" value="1"/>
</dbReference>
<sequence>MPLQATHLQCLCGAIHEPATLLSSQHQPSDPSTSTTIPLPIPKSIYRTTICHCNICRQTTGAVGAWFVPLKGRPSETSMANVSSYNATKDVTRYFCSTCGCNVFIFDGPTGHWIACAGIVETEDTQDNQAIETNQTPDVQKPGKNVSNLQYHEWVDDVKDGGWAAFLTRLDNGRQVPFYKVSPHQSKEQLSLEELLAVQQRARAKTAILASSRGDRDQMTATCHCGGVDLRIDPPTIHDTHKHSHQNDAPTSEPLRYPAAICCCRSCRLALGFALQPWTYVPPDRIRTASGDLVTFGPDTKNNGQIEKMKHYQSSENVLRSFCTSCGATVFFQDANRMSIIDVSVGIIRSDDENGMVEEWLKWNRSGVSARDEVVEEELVNAWVTKE</sequence>
<dbReference type="EMBL" id="KN847521">
    <property type="protein sequence ID" value="KIV95272.1"/>
    <property type="molecule type" value="Genomic_DNA"/>
</dbReference>
<evidence type="ECO:0000313" key="7">
    <source>
        <dbReference type="Proteomes" id="UP000054302"/>
    </source>
</evidence>
<evidence type="ECO:0000256" key="2">
    <source>
        <dbReference type="ARBA" id="ARBA00022723"/>
    </source>
</evidence>
<dbReference type="GeneID" id="27320790"/>